<evidence type="ECO:0000256" key="1">
    <source>
        <dbReference type="ARBA" id="ARBA00006040"/>
    </source>
</evidence>
<evidence type="ECO:0000256" key="9">
    <source>
        <dbReference type="RuleBase" id="RU003435"/>
    </source>
</evidence>
<sequence>MSNPLLNIQGLPPFSQIKPEHIQPAVKQLIQDCRNTIEQVLNQPHFSWENFILPLTEVSDRLSLAWSPISHLNAVKNSPALREAYQACLPLLSEYGTWVGQHKGLYNAYLALKNNPEFATYSVAQKKAIENSLRDFDLSGIGLSEEKQKRYGEISARLSELNSQFSNNVLDATMGWEKVIEDEAELKGLPESALQAAKQSAESKGLKGYRFTLEIPSYLPVMTYCENRALREEMYRAYATRASDQGPNAGKWDNSKVMEEILTLRVELAKLLGFNTYTELSLATKMAENPQQVLDFLDNLAERAKPQGEKELQALQDYCQKEFGVTELAPWDIGFYSEKQKQHLYAINDEELRPYFPEDRVISGLFELIKRIFNIRAAERFDVDTWHKDVRFFDLIDEKDQVRGSFYLDLYARENKRGGAWMDDCIGRKRKADGAIQTPVAYLTCNFNAPIGNKPALFTHDEVTTLFHEFGHGIHHMLTQIDVSDVAGINGVPWDAVELPSQFMENWCWEEEALAFISGHYETGEPLPKEKLTQLLKAKNFQAAMFVLRQLEFGIFDFRLHHTFDAEKLNQILDTLKAVKAQVAVIKGVDWARTPHSFSHIFAGGYAAGYYSYLWAEVLSADAYSRFEEEGIFNPITGKSFLDEILTRGGSEEPMVLFKRFRGREPQLDALLRHKGIAN</sequence>
<feature type="domain" description="Peptidase M3A/M3B catalytic" evidence="10">
    <location>
        <begin position="221"/>
        <end position="676"/>
    </location>
</feature>
<dbReference type="InterPro" id="IPR045090">
    <property type="entry name" value="Pept_M3A_M3B"/>
</dbReference>
<evidence type="ECO:0000256" key="8">
    <source>
        <dbReference type="ARBA" id="ARBA00026100"/>
    </source>
</evidence>
<dbReference type="Pfam" id="PF19310">
    <property type="entry name" value="TOP_N"/>
    <property type="match status" value="1"/>
</dbReference>
<comment type="caution">
    <text evidence="12">The sequence shown here is derived from an EMBL/GenBank/DDBJ whole genome shotgun (WGS) entry which is preliminary data.</text>
</comment>
<dbReference type="InterPro" id="IPR024077">
    <property type="entry name" value="Neurolysin/TOP_dom2"/>
</dbReference>
<keyword evidence="4 9" id="KW-0378">Hydrolase</keyword>
<evidence type="ECO:0000256" key="3">
    <source>
        <dbReference type="ARBA" id="ARBA00022723"/>
    </source>
</evidence>
<keyword evidence="6 9" id="KW-0482">Metalloprotease</keyword>
<comment type="similarity">
    <text evidence="1 9">Belongs to the peptidase M3 family.</text>
</comment>
<dbReference type="PANTHER" id="PTHR11804:SF84">
    <property type="entry name" value="SACCHAROLYSIN"/>
    <property type="match status" value="1"/>
</dbReference>
<evidence type="ECO:0000256" key="4">
    <source>
        <dbReference type="ARBA" id="ARBA00022801"/>
    </source>
</evidence>
<dbReference type="GO" id="GO:0006508">
    <property type="term" value="P:proteolysis"/>
    <property type="evidence" value="ECO:0007669"/>
    <property type="project" value="UniProtKB-KW"/>
</dbReference>
<comment type="cofactor">
    <cofactor evidence="9">
        <name>Zn(2+)</name>
        <dbReference type="ChEBI" id="CHEBI:29105"/>
    </cofactor>
    <text evidence="9">Binds 1 zinc ion.</text>
</comment>
<evidence type="ECO:0000256" key="6">
    <source>
        <dbReference type="ARBA" id="ARBA00023049"/>
    </source>
</evidence>
<dbReference type="NCBIfam" id="NF008159">
    <property type="entry name" value="PRK10911.1"/>
    <property type="match status" value="1"/>
</dbReference>
<dbReference type="Gene3D" id="3.40.390.10">
    <property type="entry name" value="Collagenase (Catalytic Domain)"/>
    <property type="match status" value="1"/>
</dbReference>
<dbReference type="AlphaFoldDB" id="A0A1V3JPP5"/>
<protein>
    <recommendedName>
        <fullName evidence="8">oligopeptidase A</fullName>
        <ecNumber evidence="8">3.4.24.70</ecNumber>
    </recommendedName>
</protein>
<evidence type="ECO:0000256" key="5">
    <source>
        <dbReference type="ARBA" id="ARBA00022833"/>
    </source>
</evidence>
<dbReference type="CDD" id="cd06456">
    <property type="entry name" value="M3A_DCP"/>
    <property type="match status" value="1"/>
</dbReference>
<dbReference type="EC" id="3.4.24.70" evidence="8"/>
<name>A0A1V3JPP5_9PAST</name>
<dbReference type="PANTHER" id="PTHR11804">
    <property type="entry name" value="PROTEASE M3 THIMET OLIGOPEPTIDASE-RELATED"/>
    <property type="match status" value="1"/>
</dbReference>
<reference evidence="12 13" key="1">
    <citation type="submission" date="2016-10" db="EMBL/GenBank/DDBJ databases">
        <title>Rodentibacter gen. nov. and new species.</title>
        <authorList>
            <person name="Christensen H."/>
        </authorList>
    </citation>
    <scope>NUCLEOTIDE SEQUENCE [LARGE SCALE GENOMIC DNA]</scope>
    <source>
        <strain evidence="12 13">Ac151</strain>
    </source>
</reference>
<evidence type="ECO:0000313" key="12">
    <source>
        <dbReference type="EMBL" id="OOF58533.1"/>
    </source>
</evidence>
<comment type="catalytic activity">
    <reaction evidence="7">
        <text>Hydrolysis of oligopeptides, with broad specificity. Gly or Ala commonly occur as P1 or P1' residues, but more distant residues are also important, as is shown by the fact that Z-Gly-Pro-Gly-|-Gly-Pro-Ala is cleaved, but not Z-(Gly)(5).</text>
        <dbReference type="EC" id="3.4.24.70"/>
    </reaction>
</comment>
<dbReference type="Pfam" id="PF01432">
    <property type="entry name" value="Peptidase_M3"/>
    <property type="match status" value="1"/>
</dbReference>
<dbReference type="GO" id="GO:0046872">
    <property type="term" value="F:metal ion binding"/>
    <property type="evidence" value="ECO:0007669"/>
    <property type="project" value="UniProtKB-UniRule"/>
</dbReference>
<keyword evidence="2 9" id="KW-0645">Protease</keyword>
<organism evidence="12 13">
    <name type="scientific">Rodentibacter myodis</name>
    <dbReference type="NCBI Taxonomy" id="1907939"/>
    <lineage>
        <taxon>Bacteria</taxon>
        <taxon>Pseudomonadati</taxon>
        <taxon>Pseudomonadota</taxon>
        <taxon>Gammaproteobacteria</taxon>
        <taxon>Pasteurellales</taxon>
        <taxon>Pasteurellaceae</taxon>
        <taxon>Rodentibacter</taxon>
    </lineage>
</organism>
<evidence type="ECO:0000256" key="7">
    <source>
        <dbReference type="ARBA" id="ARBA00024603"/>
    </source>
</evidence>
<dbReference type="InterPro" id="IPR034005">
    <property type="entry name" value="M3A_DCP"/>
</dbReference>
<dbReference type="FunFam" id="3.40.390.10:FF:000009">
    <property type="entry name" value="Oligopeptidase A"/>
    <property type="match status" value="1"/>
</dbReference>
<dbReference type="RefSeq" id="WP_077424026.1">
    <property type="nucleotide sequence ID" value="NZ_MLHQ01000016.1"/>
</dbReference>
<dbReference type="Gene3D" id="1.20.1050.40">
    <property type="entry name" value="Endopeptidase. Chain P, domain 1"/>
    <property type="match status" value="1"/>
</dbReference>
<dbReference type="InterPro" id="IPR024080">
    <property type="entry name" value="Neurolysin/TOP_N"/>
</dbReference>
<dbReference type="GO" id="GO:0005829">
    <property type="term" value="C:cytosol"/>
    <property type="evidence" value="ECO:0007669"/>
    <property type="project" value="UniProtKB-ARBA"/>
</dbReference>
<dbReference type="OrthoDB" id="9773538at2"/>
<feature type="domain" description="Oligopeptidase A N-terminal" evidence="11">
    <location>
        <begin position="26"/>
        <end position="148"/>
    </location>
</feature>
<keyword evidence="5 9" id="KW-0862">Zinc</keyword>
<evidence type="ECO:0000259" key="10">
    <source>
        <dbReference type="Pfam" id="PF01432"/>
    </source>
</evidence>
<proteinExistence type="inferred from homology"/>
<evidence type="ECO:0000313" key="13">
    <source>
        <dbReference type="Proteomes" id="UP000188602"/>
    </source>
</evidence>
<dbReference type="STRING" id="1907939.BKL49_07215"/>
<accession>A0A1V3JPP5</accession>
<keyword evidence="13" id="KW-1185">Reference proteome</keyword>
<gene>
    <name evidence="12" type="ORF">BKL49_07215</name>
</gene>
<evidence type="ECO:0000259" key="11">
    <source>
        <dbReference type="Pfam" id="PF19310"/>
    </source>
</evidence>
<dbReference type="Gene3D" id="1.10.1370.10">
    <property type="entry name" value="Neurolysin, domain 3"/>
    <property type="match status" value="1"/>
</dbReference>
<dbReference type="InterPro" id="IPR045666">
    <property type="entry name" value="OpdA_N"/>
</dbReference>
<dbReference type="Proteomes" id="UP000188602">
    <property type="component" value="Unassembled WGS sequence"/>
</dbReference>
<evidence type="ECO:0000256" key="2">
    <source>
        <dbReference type="ARBA" id="ARBA00022670"/>
    </source>
</evidence>
<keyword evidence="3 9" id="KW-0479">Metal-binding</keyword>
<dbReference type="GO" id="GO:0004222">
    <property type="term" value="F:metalloendopeptidase activity"/>
    <property type="evidence" value="ECO:0007669"/>
    <property type="project" value="UniProtKB-EC"/>
</dbReference>
<dbReference type="GO" id="GO:0006518">
    <property type="term" value="P:peptide metabolic process"/>
    <property type="evidence" value="ECO:0007669"/>
    <property type="project" value="TreeGrafter"/>
</dbReference>
<dbReference type="FunFam" id="1.20.1050.40:FF:000002">
    <property type="entry name" value="Oligopeptidase A"/>
    <property type="match status" value="1"/>
</dbReference>
<dbReference type="EMBL" id="MLHQ01000016">
    <property type="protein sequence ID" value="OOF58533.1"/>
    <property type="molecule type" value="Genomic_DNA"/>
</dbReference>
<dbReference type="InterPro" id="IPR024079">
    <property type="entry name" value="MetalloPept_cat_dom_sf"/>
</dbReference>
<dbReference type="InterPro" id="IPR001567">
    <property type="entry name" value="Pept_M3A_M3B_dom"/>
</dbReference>
<dbReference type="SUPFAM" id="SSF55486">
    <property type="entry name" value="Metalloproteases ('zincins'), catalytic domain"/>
    <property type="match status" value="1"/>
</dbReference>